<name>A0ACC2XXR6_9TREE</name>
<sequence>MYECALGQVFSLCSASALGYDGLPVIPSPEQEVMRRKLYWYAFVHEGITTGLKGGRMVLDEDDLSSLDDVLPQTARLRVDRRLLNDAWEALEESWIEFEGIKAFSPDPLTRQDDVVRFADGWRIFAFHAHNVIRESLEHRAHVLTRDRESAQLIDLGIAENQPHSRDQYILEIQQLRTIARAKCDHMLQEIVGIIKQHVNTNFFEWDASLVRDGTYYAAMLLAETNGSDSDISCCLEALSEMRWAFARTQERSNELYQAWSSRQTTSQSFSTQGQTSAGNIAQAARSGQPMNLFNNRPLSIYSLEPGLSSIASINNAESDLFASTLDEEQQSMPPQTDGGHNLHTQHQQQQYQPAQYLAPANPNSTSSSQVISWAVDGTRAVHQYPDANVYAQPLVTQRPEQTEKLTGWTNQHAQYSTNQIVTGAVYPLPPPY</sequence>
<dbReference type="EMBL" id="JASBWV010000001">
    <property type="protein sequence ID" value="KAJ9127991.1"/>
    <property type="molecule type" value="Genomic_DNA"/>
</dbReference>
<accession>A0ACC2XXR6</accession>
<gene>
    <name evidence="1" type="ORF">QFC24_000277</name>
</gene>
<organism evidence="1 2">
    <name type="scientific">Naganishia onofrii</name>
    <dbReference type="NCBI Taxonomy" id="1851511"/>
    <lineage>
        <taxon>Eukaryota</taxon>
        <taxon>Fungi</taxon>
        <taxon>Dikarya</taxon>
        <taxon>Basidiomycota</taxon>
        <taxon>Agaricomycotina</taxon>
        <taxon>Tremellomycetes</taxon>
        <taxon>Filobasidiales</taxon>
        <taxon>Filobasidiaceae</taxon>
        <taxon>Naganishia</taxon>
    </lineage>
</organism>
<proteinExistence type="predicted"/>
<keyword evidence="2" id="KW-1185">Reference proteome</keyword>
<reference evidence="1" key="1">
    <citation type="submission" date="2023-04" db="EMBL/GenBank/DDBJ databases">
        <title>Draft Genome sequencing of Naganishia species isolated from polar environments using Oxford Nanopore Technology.</title>
        <authorList>
            <person name="Leo P."/>
            <person name="Venkateswaran K."/>
        </authorList>
    </citation>
    <scope>NUCLEOTIDE SEQUENCE</scope>
    <source>
        <strain evidence="1">DBVPG 5303</strain>
    </source>
</reference>
<dbReference type="Proteomes" id="UP001234202">
    <property type="component" value="Unassembled WGS sequence"/>
</dbReference>
<protein>
    <submittedName>
        <fullName evidence="1">Uncharacterized protein</fullName>
    </submittedName>
</protein>
<comment type="caution">
    <text evidence="1">The sequence shown here is derived from an EMBL/GenBank/DDBJ whole genome shotgun (WGS) entry which is preliminary data.</text>
</comment>
<evidence type="ECO:0000313" key="1">
    <source>
        <dbReference type="EMBL" id="KAJ9127991.1"/>
    </source>
</evidence>
<evidence type="ECO:0000313" key="2">
    <source>
        <dbReference type="Proteomes" id="UP001234202"/>
    </source>
</evidence>